<dbReference type="CDD" id="cd06572">
    <property type="entry name" value="Histidinol_dh"/>
    <property type="match status" value="1"/>
</dbReference>
<dbReference type="GO" id="GO:0005829">
    <property type="term" value="C:cytosol"/>
    <property type="evidence" value="ECO:0007669"/>
    <property type="project" value="TreeGrafter"/>
</dbReference>
<dbReference type="GO" id="GO:0000105">
    <property type="term" value="P:L-histidine biosynthetic process"/>
    <property type="evidence" value="ECO:0007669"/>
    <property type="project" value="InterPro"/>
</dbReference>
<evidence type="ECO:0000256" key="6">
    <source>
        <dbReference type="PIRNR" id="PIRNR000099"/>
    </source>
</evidence>
<dbReference type="GO" id="GO:0004399">
    <property type="term" value="F:histidinol dehydrogenase activity"/>
    <property type="evidence" value="ECO:0007669"/>
    <property type="project" value="InterPro"/>
</dbReference>
<dbReference type="GO" id="GO:0051287">
    <property type="term" value="F:NAD binding"/>
    <property type="evidence" value="ECO:0007669"/>
    <property type="project" value="InterPro"/>
</dbReference>
<evidence type="ECO:0000256" key="7">
    <source>
        <dbReference type="PIRSR" id="PIRSR000099-1"/>
    </source>
</evidence>
<keyword evidence="5 6" id="KW-0560">Oxidoreductase</keyword>
<feature type="active site" description="Proton acceptor" evidence="7">
    <location>
        <position position="331"/>
    </location>
</feature>
<evidence type="ECO:0000256" key="3">
    <source>
        <dbReference type="ARBA" id="ARBA00022723"/>
    </source>
</evidence>
<protein>
    <submittedName>
        <fullName evidence="9">Histidinol dehydrogenase</fullName>
    </submittedName>
</protein>
<dbReference type="SUPFAM" id="SSF53720">
    <property type="entry name" value="ALDH-like"/>
    <property type="match status" value="1"/>
</dbReference>
<keyword evidence="3" id="KW-0479">Metal-binding</keyword>
<comment type="cofactor">
    <cofactor evidence="1">
        <name>Zn(2+)</name>
        <dbReference type="ChEBI" id="CHEBI:29105"/>
    </cofactor>
</comment>
<dbReference type="PRINTS" id="PR00083">
    <property type="entry name" value="HOLDHDRGNASE"/>
</dbReference>
<evidence type="ECO:0000256" key="1">
    <source>
        <dbReference type="ARBA" id="ARBA00001947"/>
    </source>
</evidence>
<dbReference type="Proteomes" id="UP000249417">
    <property type="component" value="Unassembled WGS sequence"/>
</dbReference>
<evidence type="ECO:0000313" key="10">
    <source>
        <dbReference type="Proteomes" id="UP000249417"/>
    </source>
</evidence>
<comment type="caution">
    <text evidence="9">The sequence shown here is derived from an EMBL/GenBank/DDBJ whole genome shotgun (WGS) entry which is preliminary data.</text>
</comment>
<dbReference type="EMBL" id="QFQB01000029">
    <property type="protein sequence ID" value="PZQ46258.1"/>
    <property type="molecule type" value="Genomic_DNA"/>
</dbReference>
<comment type="similarity">
    <text evidence="2 6 8">Belongs to the histidinol dehydrogenase family.</text>
</comment>
<dbReference type="PIRSF" id="PIRSF000099">
    <property type="entry name" value="Histidinol_dh"/>
    <property type="match status" value="1"/>
</dbReference>
<evidence type="ECO:0000256" key="4">
    <source>
        <dbReference type="ARBA" id="ARBA00022833"/>
    </source>
</evidence>
<reference evidence="9 10" key="1">
    <citation type="submission" date="2017-08" db="EMBL/GenBank/DDBJ databases">
        <title>Infants hospitalized years apart are colonized by the same room-sourced microbial strains.</title>
        <authorList>
            <person name="Brooks B."/>
            <person name="Olm M.R."/>
            <person name="Firek B.A."/>
            <person name="Baker R."/>
            <person name="Thomas B.C."/>
            <person name="Morowitz M.J."/>
            <person name="Banfield J.F."/>
        </authorList>
    </citation>
    <scope>NUCLEOTIDE SEQUENCE [LARGE SCALE GENOMIC DNA]</scope>
    <source>
        <strain evidence="9">S2_005_002_R2_29</strain>
    </source>
</reference>
<name>A0A2W5N0U6_9BACT</name>
<dbReference type="FunFam" id="3.40.50.1980:FF:000001">
    <property type="entry name" value="Histidinol dehydrogenase"/>
    <property type="match status" value="1"/>
</dbReference>
<sequence>MNIGFYKWSETDKKVKERILRRAQADIEDVGHLVKPILEDVKLRGDEALKDYALKFDKATITDLRVSEEELEAAGKTIDPALKKALDRNIGNVRKFHEEQMRRVEEPWMFEIEPGVWGGEKVTPITSVGLYVPGGKNLYPSSLYMLAVPAVVAKVPKAIILTPPRPDGSVSDVILYAAKQSGITEIYKAGGAQAIAAMAYGTQTIPKVHKVLGPCSPFGAAAKTLLGGLINPGMPAGPSDALILCDESADPDNTVLDVLNEAEHGPDSAGILVTHDKTLAEYVHKGLAMAIAALPEPQRGYLQTNMAAYSGVILTDSLEQSIEVANLYAAEHILLKVKDPEAVLPRLVNVGEILIGENSPSSLGNYGIGVNHVLPTGGMAHSYSGTGVWDFLKRTSITKVDARGFNALKDSVLAIADYEKFPAHANVIRQRKVYNA</sequence>
<dbReference type="PANTHER" id="PTHR21256">
    <property type="entry name" value="HISTIDINOL DEHYDROGENASE HDH"/>
    <property type="match status" value="1"/>
</dbReference>
<dbReference type="AlphaFoldDB" id="A0A2W5N0U6"/>
<dbReference type="GO" id="GO:0046872">
    <property type="term" value="F:metal ion binding"/>
    <property type="evidence" value="ECO:0007669"/>
    <property type="project" value="UniProtKB-KW"/>
</dbReference>
<dbReference type="PANTHER" id="PTHR21256:SF2">
    <property type="entry name" value="HISTIDINE BIOSYNTHESIS TRIFUNCTIONAL PROTEIN"/>
    <property type="match status" value="1"/>
</dbReference>
<proteinExistence type="inferred from homology"/>
<dbReference type="InterPro" id="IPR012131">
    <property type="entry name" value="Hstdl_DH"/>
</dbReference>
<dbReference type="Gene3D" id="1.20.5.1300">
    <property type="match status" value="1"/>
</dbReference>
<dbReference type="NCBIfam" id="TIGR00069">
    <property type="entry name" value="hisD"/>
    <property type="match status" value="1"/>
</dbReference>
<organism evidence="9 10">
    <name type="scientific">Micavibrio aeruginosavorus</name>
    <dbReference type="NCBI Taxonomy" id="349221"/>
    <lineage>
        <taxon>Bacteria</taxon>
        <taxon>Pseudomonadati</taxon>
        <taxon>Bdellovibrionota</taxon>
        <taxon>Bdellovibrionia</taxon>
        <taxon>Bdellovibrionales</taxon>
        <taxon>Pseudobdellovibrionaceae</taxon>
        <taxon>Micavibrio</taxon>
    </lineage>
</organism>
<accession>A0A2W5N0U6</accession>
<dbReference type="Gene3D" id="3.40.50.1980">
    <property type="entry name" value="Nitrogenase molybdenum iron protein domain"/>
    <property type="match status" value="2"/>
</dbReference>
<keyword evidence="4" id="KW-0862">Zinc</keyword>
<evidence type="ECO:0000256" key="2">
    <source>
        <dbReference type="ARBA" id="ARBA00010178"/>
    </source>
</evidence>
<feature type="active site" description="Proton acceptor" evidence="7">
    <location>
        <position position="332"/>
    </location>
</feature>
<evidence type="ECO:0000313" key="9">
    <source>
        <dbReference type="EMBL" id="PZQ46258.1"/>
    </source>
</evidence>
<evidence type="ECO:0000256" key="8">
    <source>
        <dbReference type="RuleBase" id="RU004175"/>
    </source>
</evidence>
<dbReference type="InterPro" id="IPR016161">
    <property type="entry name" value="Ald_DH/histidinol_DH"/>
</dbReference>
<dbReference type="InterPro" id="IPR022695">
    <property type="entry name" value="Histidinol_DH_monofunct"/>
</dbReference>
<evidence type="ECO:0000256" key="5">
    <source>
        <dbReference type="ARBA" id="ARBA00023002"/>
    </source>
</evidence>
<dbReference type="Pfam" id="PF00815">
    <property type="entry name" value="Histidinol_dh"/>
    <property type="match status" value="1"/>
</dbReference>
<gene>
    <name evidence="9" type="primary">hisD</name>
    <name evidence="9" type="ORF">DI551_05380</name>
</gene>